<dbReference type="Proteomes" id="UP001169217">
    <property type="component" value="Unassembled WGS sequence"/>
</dbReference>
<name>A0ABQ9PUF5_9PEZI</name>
<gene>
    <name evidence="2" type="ORF">CLIM01_07539</name>
</gene>
<evidence type="ECO:0000313" key="2">
    <source>
        <dbReference type="EMBL" id="KAK0375116.1"/>
    </source>
</evidence>
<evidence type="ECO:0000256" key="1">
    <source>
        <dbReference type="SAM" id="MobiDB-lite"/>
    </source>
</evidence>
<protein>
    <submittedName>
        <fullName evidence="2">Uncharacterized protein</fullName>
    </submittedName>
</protein>
<feature type="compositionally biased region" description="Low complexity" evidence="1">
    <location>
        <begin position="182"/>
        <end position="194"/>
    </location>
</feature>
<proteinExistence type="predicted"/>
<reference evidence="2" key="1">
    <citation type="submission" date="2023-04" db="EMBL/GenBank/DDBJ databases">
        <title>Colletotrichum limetticola genome sequence.</title>
        <authorList>
            <person name="Baroncelli R."/>
        </authorList>
    </citation>
    <scope>NUCLEOTIDE SEQUENCE</scope>
    <source>
        <strain evidence="2">KLA-Anderson</strain>
    </source>
</reference>
<evidence type="ECO:0000313" key="3">
    <source>
        <dbReference type="Proteomes" id="UP001169217"/>
    </source>
</evidence>
<keyword evidence="3" id="KW-1185">Reference proteome</keyword>
<dbReference type="EMBL" id="JARUPT010000220">
    <property type="protein sequence ID" value="KAK0375116.1"/>
    <property type="molecule type" value="Genomic_DNA"/>
</dbReference>
<accession>A0ABQ9PUF5</accession>
<organism evidence="2 3">
    <name type="scientific">Colletotrichum limetticola</name>
    <dbReference type="NCBI Taxonomy" id="1209924"/>
    <lineage>
        <taxon>Eukaryota</taxon>
        <taxon>Fungi</taxon>
        <taxon>Dikarya</taxon>
        <taxon>Ascomycota</taxon>
        <taxon>Pezizomycotina</taxon>
        <taxon>Sordariomycetes</taxon>
        <taxon>Hypocreomycetidae</taxon>
        <taxon>Glomerellales</taxon>
        <taxon>Glomerellaceae</taxon>
        <taxon>Colletotrichum</taxon>
        <taxon>Colletotrichum acutatum species complex</taxon>
    </lineage>
</organism>
<sequence>MHPINLYLLLTHTLITSLLANPVPVTNHTSTPNNARRSYFTPVREPEMHPVECHDEAEFRGHADIKPKFFFEGVYKFCQQRYDTTQVLDASDDPTNPAYHDGNGRLARNASWRYRDWHGVNHDFRVWWEAGCRVTVGKQSVRRPLGEEGGPVWTPGCYEIMGSTHYESVRLNRNLSEETKDTNSSGGTNRSSGESAGGTRSKGKPKGELSSTVDTLLNKALGFGAASEAEKKKSGAA</sequence>
<comment type="caution">
    <text evidence="2">The sequence shown here is derived from an EMBL/GenBank/DDBJ whole genome shotgun (WGS) entry which is preliminary data.</text>
</comment>
<feature type="region of interest" description="Disordered" evidence="1">
    <location>
        <begin position="177"/>
        <end position="213"/>
    </location>
</feature>